<keyword evidence="8" id="KW-0472">Membrane</keyword>
<evidence type="ECO:0000256" key="5">
    <source>
        <dbReference type="ARBA" id="ARBA00023163"/>
    </source>
</evidence>
<keyword evidence="6" id="KW-0539">Nucleus</keyword>
<dbReference type="Gene3D" id="4.10.240.10">
    <property type="entry name" value="Zn(2)-C6 fungal-type DNA-binding domain"/>
    <property type="match status" value="1"/>
</dbReference>
<dbReference type="GeneID" id="2870242"/>
<evidence type="ECO:0000256" key="8">
    <source>
        <dbReference type="SAM" id="Phobius"/>
    </source>
</evidence>
<evidence type="ECO:0000256" key="2">
    <source>
        <dbReference type="ARBA" id="ARBA00022833"/>
    </source>
</evidence>
<sequence>MQSALDSPGSRSRQGYFQCGFGSCRKAYNRADHLIRHKTFIDKYRYSREAIRLSSLQQGILATVSFVLKVFPLSWMPAEERIRDLLKRHAAGHSHLQDGKRRRTLSYSKSGRVSQACKACATSKLKCDEEKPCRRCRDRKLFCDYADANAQDGEQQGSNDEHEHEHEQEEYSPLESQTFSPLNPEMNFQQLVTPDVQIDYLPPNPGPPPPIPAYDGKSCLDKAQTQADQVPAQTVSSLVDHESGVFSVDGTFFPEFIPDSLVSLSRPGEADPSAFPPNDYYAHGLFDYNGKFDFDLTEVDFGLIDFYNSRGSANPAPLQPDETDCDADRDSGIALGAEAYSRSSLSAWKPGHSDHAFADQNDLSVPKSIDSPEASAQCRHQILSERLSPGSRDLIFGMVLQTSQRANLARIMKSFPSTELLDSLIQDFFAYQAQQVDSWIHGPTFHPNEESPDMVGIVAAAAAVKSTIPTIRKLGYALMEVVRLQMSLKYENDNTTIRDLRASQTFALTIDIGMWSGSGRRTEIAESFQQPVLTMLRRGLRFRRSLYPTIVPCLEDTPSTLERKWRDWAEQESFKRLVHHLFLHDAQSSLMLNINPLISYADLELPLPMIRALWDAKSATEWRDIYIATSASALAPERLPSLVDTLRDMSAYQGRIDHQLSASVILHGLSALINEYHRLKLIAQGSSKHWNALVINSRQQELEQVLQHFRMISVDTDPTAMSSPSSSHEISLLHEVISMFLFMSLEDLQLFAGKEDRNEARRVYDSALEWIGSADSRKAIWHAGQVIRAARAMSMAKEGSLTGFLAISVFYASLAFWSYGVVSRARRSKISTTSATSAGTITSTASTNTVSSVLSPKLGLGSSTSASGSELLVFLDGEETADVHRFISLARGCPALRGFSLSDGPALVSDPGKVMDVAQRLLRGDASAQTPYEALSPLVQGLCQLMHGLGSAAGREPDSDKQ</sequence>
<keyword evidence="4" id="KW-0238">DNA-binding</keyword>
<proteinExistence type="predicted"/>
<evidence type="ECO:0000256" key="1">
    <source>
        <dbReference type="ARBA" id="ARBA00022723"/>
    </source>
</evidence>
<keyword evidence="5" id="KW-0804">Transcription</keyword>
<dbReference type="HOGENOM" id="CLU_003487_0_1_1"/>
<keyword evidence="2" id="KW-0862">Zinc</keyword>
<evidence type="ECO:0000256" key="6">
    <source>
        <dbReference type="ARBA" id="ARBA00023242"/>
    </source>
</evidence>
<dbReference type="GO" id="GO:0000981">
    <property type="term" value="F:DNA-binding transcription factor activity, RNA polymerase II-specific"/>
    <property type="evidence" value="ECO:0007669"/>
    <property type="project" value="InterPro"/>
</dbReference>
<dbReference type="GO" id="GO:0006351">
    <property type="term" value="P:DNA-templated transcription"/>
    <property type="evidence" value="ECO:0007669"/>
    <property type="project" value="InterPro"/>
</dbReference>
<evidence type="ECO:0000313" key="10">
    <source>
        <dbReference type="EMBL" id="CBF71378.1"/>
    </source>
</evidence>
<protein>
    <submittedName>
        <fullName evidence="10">Transcription factor with C2H2 and Zn(2)-Cys(6) DNA binding domain (Eurofung)</fullName>
    </submittedName>
</protein>
<dbReference type="InterPro" id="IPR001138">
    <property type="entry name" value="Zn2Cys6_DnaBD"/>
</dbReference>
<dbReference type="InterPro" id="IPR036864">
    <property type="entry name" value="Zn2-C6_fun-type_DNA-bd_sf"/>
</dbReference>
<feature type="region of interest" description="Disordered" evidence="7">
    <location>
        <begin position="151"/>
        <end position="177"/>
    </location>
</feature>
<dbReference type="PROSITE" id="PS50048">
    <property type="entry name" value="ZN2_CY6_FUNGAL_2"/>
    <property type="match status" value="1"/>
</dbReference>
<dbReference type="PANTHER" id="PTHR47660:SF2">
    <property type="entry name" value="TRANSCRIPTION FACTOR WITH C2H2 AND ZN(2)-CYS(6) DNA BINDING DOMAIN (EUROFUNG)"/>
    <property type="match status" value="1"/>
</dbReference>
<dbReference type="AlphaFoldDB" id="Q5AY83"/>
<dbReference type="OMA" id="ITMMRYR"/>
<dbReference type="Proteomes" id="UP000000560">
    <property type="component" value="Chromosome I"/>
</dbReference>
<dbReference type="RefSeq" id="XP_664351.1">
    <property type="nucleotide sequence ID" value="XM_659259.1"/>
</dbReference>
<evidence type="ECO:0000256" key="7">
    <source>
        <dbReference type="SAM" id="MobiDB-lite"/>
    </source>
</evidence>
<dbReference type="SUPFAM" id="SSF57701">
    <property type="entry name" value="Zn2/Cys6 DNA-binding domain"/>
    <property type="match status" value="1"/>
</dbReference>
<dbReference type="CDD" id="cd00067">
    <property type="entry name" value="GAL4"/>
    <property type="match status" value="1"/>
</dbReference>
<dbReference type="InterPro" id="IPR007219">
    <property type="entry name" value="XnlR_reg_dom"/>
</dbReference>
<dbReference type="Pfam" id="PF00172">
    <property type="entry name" value="Zn_clus"/>
    <property type="match status" value="1"/>
</dbReference>
<dbReference type="SMART" id="SM00066">
    <property type="entry name" value="GAL4"/>
    <property type="match status" value="1"/>
</dbReference>
<keyword evidence="1" id="KW-0479">Metal-binding</keyword>
<name>Q5AY83_EMENI</name>
<evidence type="ECO:0000256" key="4">
    <source>
        <dbReference type="ARBA" id="ARBA00023125"/>
    </source>
</evidence>
<keyword evidence="8" id="KW-1133">Transmembrane helix</keyword>
<evidence type="ECO:0000256" key="3">
    <source>
        <dbReference type="ARBA" id="ARBA00023015"/>
    </source>
</evidence>
<evidence type="ECO:0000259" key="9">
    <source>
        <dbReference type="PROSITE" id="PS50048"/>
    </source>
</evidence>
<dbReference type="GO" id="GO:0008270">
    <property type="term" value="F:zinc ion binding"/>
    <property type="evidence" value="ECO:0007669"/>
    <property type="project" value="InterPro"/>
</dbReference>
<dbReference type="EMBL" id="BN001301">
    <property type="protein sequence ID" value="CBF71378.1"/>
    <property type="molecule type" value="Genomic_DNA"/>
</dbReference>
<dbReference type="Pfam" id="PF04082">
    <property type="entry name" value="Fungal_trans"/>
    <property type="match status" value="1"/>
</dbReference>
<reference evidence="11" key="2">
    <citation type="journal article" date="2009" name="Fungal Genet. Biol.">
        <title>The 2008 update of the Aspergillus nidulans genome annotation: a community effort.</title>
        <authorList>
            <person name="Wortman J.R."/>
            <person name="Gilsenan J.M."/>
            <person name="Joardar V."/>
            <person name="Deegan J."/>
            <person name="Clutterbuck J."/>
            <person name="Andersen M.R."/>
            <person name="Archer D."/>
            <person name="Bencina M."/>
            <person name="Braus G."/>
            <person name="Coutinho P."/>
            <person name="von Dohren H."/>
            <person name="Doonan J."/>
            <person name="Driessen A.J."/>
            <person name="Durek P."/>
            <person name="Espeso E."/>
            <person name="Fekete E."/>
            <person name="Flipphi M."/>
            <person name="Estrada C.G."/>
            <person name="Geysens S."/>
            <person name="Goldman G."/>
            <person name="de Groot P.W."/>
            <person name="Hansen K."/>
            <person name="Harris S.D."/>
            <person name="Heinekamp T."/>
            <person name="Helmstaedt K."/>
            <person name="Henrissat B."/>
            <person name="Hofmann G."/>
            <person name="Homan T."/>
            <person name="Horio T."/>
            <person name="Horiuchi H."/>
            <person name="James S."/>
            <person name="Jones M."/>
            <person name="Karaffa L."/>
            <person name="Karanyi Z."/>
            <person name="Kato M."/>
            <person name="Keller N."/>
            <person name="Kelly D.E."/>
            <person name="Kiel J.A."/>
            <person name="Kim J.M."/>
            <person name="van der Klei I.J."/>
            <person name="Klis F.M."/>
            <person name="Kovalchuk A."/>
            <person name="Krasevec N."/>
            <person name="Kubicek C.P."/>
            <person name="Liu B."/>
            <person name="Maccabe A."/>
            <person name="Meyer V."/>
            <person name="Mirabito P."/>
            <person name="Miskei M."/>
            <person name="Mos M."/>
            <person name="Mullins J."/>
            <person name="Nelson D.R."/>
            <person name="Nielsen J."/>
            <person name="Oakley B.R."/>
            <person name="Osmani S.A."/>
            <person name="Pakula T."/>
            <person name="Paszewski A."/>
            <person name="Paulsen I."/>
            <person name="Pilsyk S."/>
            <person name="Pocsi I."/>
            <person name="Punt P.J."/>
            <person name="Ram A.F."/>
            <person name="Ren Q."/>
            <person name="Robellet X."/>
            <person name="Robson G."/>
            <person name="Seiboth B."/>
            <person name="van Solingen P."/>
            <person name="Specht T."/>
            <person name="Sun J."/>
            <person name="Taheri-Talesh N."/>
            <person name="Takeshita N."/>
            <person name="Ussery D."/>
            <person name="vanKuyk P.A."/>
            <person name="Visser H."/>
            <person name="van de Vondervoort P.J."/>
            <person name="de Vries R.P."/>
            <person name="Walton J."/>
            <person name="Xiang X."/>
            <person name="Xiong Y."/>
            <person name="Zeng A.P."/>
            <person name="Brandt B.W."/>
            <person name="Cornell M.J."/>
            <person name="van den Hondel C.A."/>
            <person name="Visser J."/>
            <person name="Oliver S.G."/>
            <person name="Turner G."/>
        </authorList>
    </citation>
    <scope>GENOME REANNOTATION</scope>
    <source>
        <strain evidence="11">FGSC A4 / ATCC 38163 / CBS 112.46 / NRRL 194 / M139</strain>
    </source>
</reference>
<feature type="domain" description="Zn(2)-C6 fungal-type" evidence="9">
    <location>
        <begin position="116"/>
        <end position="145"/>
    </location>
</feature>
<dbReference type="GO" id="GO:0003677">
    <property type="term" value="F:DNA binding"/>
    <property type="evidence" value="ECO:0007669"/>
    <property type="project" value="UniProtKB-KW"/>
</dbReference>
<evidence type="ECO:0000313" key="11">
    <source>
        <dbReference type="Proteomes" id="UP000000560"/>
    </source>
</evidence>
<dbReference type="InParanoid" id="Q5AY83"/>
<dbReference type="OrthoDB" id="40579at2759"/>
<organism evidence="10 11">
    <name type="scientific">Emericella nidulans (strain FGSC A4 / ATCC 38163 / CBS 112.46 / NRRL 194 / M139)</name>
    <name type="common">Aspergillus nidulans</name>
    <dbReference type="NCBI Taxonomy" id="227321"/>
    <lineage>
        <taxon>Eukaryota</taxon>
        <taxon>Fungi</taxon>
        <taxon>Dikarya</taxon>
        <taxon>Ascomycota</taxon>
        <taxon>Pezizomycotina</taxon>
        <taxon>Eurotiomycetes</taxon>
        <taxon>Eurotiomycetidae</taxon>
        <taxon>Eurotiales</taxon>
        <taxon>Aspergillaceae</taxon>
        <taxon>Aspergillus</taxon>
        <taxon>Aspergillus subgen. Nidulantes</taxon>
    </lineage>
</organism>
<feature type="compositionally biased region" description="Basic and acidic residues" evidence="7">
    <location>
        <begin position="159"/>
        <end position="169"/>
    </location>
</feature>
<gene>
    <name evidence="10" type="ORF">ANIA_06747</name>
</gene>
<dbReference type="PROSITE" id="PS00463">
    <property type="entry name" value="ZN2_CY6_FUNGAL_1"/>
    <property type="match status" value="1"/>
</dbReference>
<dbReference type="eggNOG" id="KOG1721">
    <property type="taxonomic scope" value="Eukaryota"/>
</dbReference>
<feature type="transmembrane region" description="Helical" evidence="8">
    <location>
        <begin position="801"/>
        <end position="822"/>
    </location>
</feature>
<reference evidence="11" key="1">
    <citation type="journal article" date="2005" name="Nature">
        <title>Sequencing of Aspergillus nidulans and comparative analysis with A. fumigatus and A. oryzae.</title>
        <authorList>
            <person name="Galagan J.E."/>
            <person name="Calvo S.E."/>
            <person name="Cuomo C."/>
            <person name="Ma L.J."/>
            <person name="Wortman J.R."/>
            <person name="Batzoglou S."/>
            <person name="Lee S.I."/>
            <person name="Basturkmen M."/>
            <person name="Spevak C.C."/>
            <person name="Clutterbuck J."/>
            <person name="Kapitonov V."/>
            <person name="Jurka J."/>
            <person name="Scazzocchio C."/>
            <person name="Farman M."/>
            <person name="Butler J."/>
            <person name="Purcell S."/>
            <person name="Harris S."/>
            <person name="Braus G.H."/>
            <person name="Draht O."/>
            <person name="Busch S."/>
            <person name="D'Enfert C."/>
            <person name="Bouchier C."/>
            <person name="Goldman G.H."/>
            <person name="Bell-Pedersen D."/>
            <person name="Griffiths-Jones S."/>
            <person name="Doonan J.H."/>
            <person name="Yu J."/>
            <person name="Vienken K."/>
            <person name="Pain A."/>
            <person name="Freitag M."/>
            <person name="Selker E.U."/>
            <person name="Archer D.B."/>
            <person name="Penalva M.A."/>
            <person name="Oakley B.R."/>
            <person name="Momany M."/>
            <person name="Tanaka T."/>
            <person name="Kumagai T."/>
            <person name="Asai K."/>
            <person name="Machida M."/>
            <person name="Nierman W.C."/>
            <person name="Denning D.W."/>
            <person name="Caddick M."/>
            <person name="Hynes M."/>
            <person name="Paoletti M."/>
            <person name="Fischer R."/>
            <person name="Miller B."/>
            <person name="Dyer P."/>
            <person name="Sachs M.S."/>
            <person name="Osmani S.A."/>
            <person name="Birren B.W."/>
        </authorList>
    </citation>
    <scope>NUCLEOTIDE SEQUENCE [LARGE SCALE GENOMIC DNA]</scope>
    <source>
        <strain evidence="11">FGSC A4 / ATCC 38163 / CBS 112.46 / NRRL 194 / M139</strain>
    </source>
</reference>
<dbReference type="PANTHER" id="PTHR47660">
    <property type="entry name" value="TRANSCRIPTION FACTOR WITH C2H2 AND ZN(2)-CYS(6) DNA BINDING DOMAIN (EUROFUNG)-RELATED-RELATED"/>
    <property type="match status" value="1"/>
</dbReference>
<keyword evidence="8" id="KW-0812">Transmembrane</keyword>
<accession>Q5AY83</accession>
<dbReference type="KEGG" id="ani:ANIA_06747"/>
<accession>C8V1Y7</accession>
<keyword evidence="11" id="KW-1185">Reference proteome</keyword>
<keyword evidence="3" id="KW-0805">Transcription regulation</keyword>